<keyword evidence="4" id="KW-1185">Reference proteome</keyword>
<dbReference type="InterPro" id="IPR001584">
    <property type="entry name" value="Integrase_cat-core"/>
</dbReference>
<evidence type="ECO:0000256" key="1">
    <source>
        <dbReference type="SAM" id="Coils"/>
    </source>
</evidence>
<evidence type="ECO:0000259" key="2">
    <source>
        <dbReference type="PROSITE" id="PS50994"/>
    </source>
</evidence>
<feature type="non-terminal residue" evidence="3">
    <location>
        <position position="1"/>
    </location>
</feature>
<feature type="non-terminal residue" evidence="3">
    <location>
        <position position="246"/>
    </location>
</feature>
<sequence length="246" mass="28731">DRGTNFTSELFNEFCKALRIKHCTTTAYHPQTNGLTERFNKTVVEMLRKYISEGYEDWQDMLGHVAFAYRHSINSSTHETPYFLNHGRDAVMPIDRWLQPTSSDPITPQDYKSQTMKRLLKAFDLVKENLEKARAQQKEQYNKRAKTFEYQIGDKVLLDVRTVKPGTSRKLNPRYQGPYRVTKINPNNTVEIQATPGTAPQLVHTNRIKPLLEAMIWRDDPCPDFEDLRLNPARQVIEEEEEEELT</sequence>
<accession>A0A162C9Z5</accession>
<gene>
    <name evidence="3" type="ORF">APZ42_000138</name>
</gene>
<dbReference type="SUPFAM" id="SSF53098">
    <property type="entry name" value="Ribonuclease H-like"/>
    <property type="match status" value="1"/>
</dbReference>
<keyword evidence="1" id="KW-0175">Coiled coil</keyword>
<feature type="domain" description="Integrase catalytic" evidence="2">
    <location>
        <begin position="1"/>
        <end position="101"/>
    </location>
</feature>
<proteinExistence type="predicted"/>
<feature type="coiled-coil region" evidence="1">
    <location>
        <begin position="116"/>
        <end position="147"/>
    </location>
</feature>
<dbReference type="OrthoDB" id="6372225at2759"/>
<dbReference type="PANTHER" id="PTHR37984">
    <property type="entry name" value="PROTEIN CBG26694"/>
    <property type="match status" value="1"/>
</dbReference>
<evidence type="ECO:0000313" key="4">
    <source>
        <dbReference type="Proteomes" id="UP000076858"/>
    </source>
</evidence>
<dbReference type="InterPro" id="IPR036397">
    <property type="entry name" value="RNaseH_sf"/>
</dbReference>
<dbReference type="GO" id="GO:0015074">
    <property type="term" value="P:DNA integration"/>
    <property type="evidence" value="ECO:0007669"/>
    <property type="project" value="InterPro"/>
</dbReference>
<dbReference type="Gene3D" id="3.30.420.10">
    <property type="entry name" value="Ribonuclease H-like superfamily/Ribonuclease H"/>
    <property type="match status" value="1"/>
</dbReference>
<organism evidence="3 4">
    <name type="scientific">Daphnia magna</name>
    <dbReference type="NCBI Taxonomy" id="35525"/>
    <lineage>
        <taxon>Eukaryota</taxon>
        <taxon>Metazoa</taxon>
        <taxon>Ecdysozoa</taxon>
        <taxon>Arthropoda</taxon>
        <taxon>Crustacea</taxon>
        <taxon>Branchiopoda</taxon>
        <taxon>Diplostraca</taxon>
        <taxon>Cladocera</taxon>
        <taxon>Anomopoda</taxon>
        <taxon>Daphniidae</taxon>
        <taxon>Daphnia</taxon>
    </lineage>
</organism>
<dbReference type="Proteomes" id="UP000076858">
    <property type="component" value="Unassembled WGS sequence"/>
</dbReference>
<protein>
    <recommendedName>
        <fullName evidence="2">Integrase catalytic domain-containing protein</fullName>
    </recommendedName>
</protein>
<dbReference type="STRING" id="35525.A0A162C9Z5"/>
<dbReference type="EMBL" id="LRGB01003677">
    <property type="protein sequence ID" value="KZS02711.1"/>
    <property type="molecule type" value="Genomic_DNA"/>
</dbReference>
<dbReference type="GO" id="GO:0003676">
    <property type="term" value="F:nucleic acid binding"/>
    <property type="evidence" value="ECO:0007669"/>
    <property type="project" value="InterPro"/>
</dbReference>
<dbReference type="AlphaFoldDB" id="A0A162C9Z5"/>
<reference evidence="3 4" key="1">
    <citation type="submission" date="2016-03" db="EMBL/GenBank/DDBJ databases">
        <title>EvidentialGene: Evidence-directed Construction of Genes on Genomes.</title>
        <authorList>
            <person name="Gilbert D.G."/>
            <person name="Choi J.-H."/>
            <person name="Mockaitis K."/>
            <person name="Colbourne J."/>
            <person name="Pfrender M."/>
        </authorList>
    </citation>
    <scope>NUCLEOTIDE SEQUENCE [LARGE SCALE GENOMIC DNA]</scope>
    <source>
        <strain evidence="3 4">Xinb3</strain>
        <tissue evidence="3">Complete organism</tissue>
    </source>
</reference>
<comment type="caution">
    <text evidence="3">The sequence shown here is derived from an EMBL/GenBank/DDBJ whole genome shotgun (WGS) entry which is preliminary data.</text>
</comment>
<dbReference type="PANTHER" id="PTHR37984:SF5">
    <property type="entry name" value="PROTEIN NYNRIN-LIKE"/>
    <property type="match status" value="1"/>
</dbReference>
<dbReference type="InterPro" id="IPR050951">
    <property type="entry name" value="Retrovirus_Pol_polyprotein"/>
</dbReference>
<dbReference type="InterPro" id="IPR012337">
    <property type="entry name" value="RNaseH-like_sf"/>
</dbReference>
<dbReference type="PROSITE" id="PS50994">
    <property type="entry name" value="INTEGRASE"/>
    <property type="match status" value="1"/>
</dbReference>
<name>A0A162C9Z5_9CRUS</name>
<evidence type="ECO:0000313" key="3">
    <source>
        <dbReference type="EMBL" id="KZS02711.1"/>
    </source>
</evidence>